<keyword evidence="2" id="KW-1185">Reference proteome</keyword>
<dbReference type="EMBL" id="NMTR01000009">
    <property type="protein sequence ID" value="PDX61911.1"/>
    <property type="molecule type" value="Genomic_DNA"/>
</dbReference>
<protein>
    <submittedName>
        <fullName evidence="1">Potassium transporter TrkA</fullName>
    </submittedName>
</protein>
<comment type="caution">
    <text evidence="1">The sequence shown here is derived from an EMBL/GenBank/DDBJ whole genome shotgun (WGS) entry which is preliminary data.</text>
</comment>
<gene>
    <name evidence="1" type="ORF">CGS49_03350</name>
</gene>
<evidence type="ECO:0000313" key="2">
    <source>
        <dbReference type="Proteomes" id="UP000220959"/>
    </source>
</evidence>
<proteinExistence type="predicted"/>
<evidence type="ECO:0000313" key="1">
    <source>
        <dbReference type="EMBL" id="PDX61911.1"/>
    </source>
</evidence>
<sequence>MNILVIGCDQVGASLIRDLEHIGHDISLVEKDPEQLKRLDAFDDYCFGGTALVGDPTDPDVLRRAGVENCDAVAAVSEDDSVNLMAAQIARSIFRKEKVICRVSDPHLQVLYHKAYEIETICPTVLTEQSVFRALAK</sequence>
<organism evidence="1 2">
    <name type="scientific">Faecalibacterium langellae</name>
    <dbReference type="NCBI Taxonomy" id="3435293"/>
    <lineage>
        <taxon>Bacteria</taxon>
        <taxon>Bacillati</taxon>
        <taxon>Bacillota</taxon>
        <taxon>Clostridia</taxon>
        <taxon>Eubacteriales</taxon>
        <taxon>Oscillospiraceae</taxon>
        <taxon>Faecalibacterium</taxon>
    </lineage>
</organism>
<dbReference type="Proteomes" id="UP000220959">
    <property type="component" value="Unassembled WGS sequence"/>
</dbReference>
<accession>A0ACC9D167</accession>
<reference evidence="1 2" key="1">
    <citation type="journal article" date="2017" name="Front. Microbiol.">
        <title>New Insights into the Diversity of the Genus Faecalibacterium.</title>
        <authorList>
            <person name="Benevides L."/>
            <person name="Burman S."/>
            <person name="Martin R."/>
            <person name="Robert V."/>
            <person name="Thomas M."/>
            <person name="Miquel S."/>
            <person name="Chain F."/>
            <person name="Sokol H."/>
            <person name="Bermudez-Humaran L.G."/>
            <person name="Morrison M."/>
            <person name="Langella P."/>
            <person name="Azevedo V.A."/>
            <person name="Chatel J.M."/>
            <person name="Soares S."/>
        </authorList>
    </citation>
    <scope>NUCLEOTIDE SEQUENCE [LARGE SCALE GENOMIC DNA]</scope>
    <source>
        <strain evidence="2">CNCM I-4541</strain>
    </source>
</reference>
<name>A0ACC9D167_9FIRM</name>